<feature type="transmembrane region" description="Helical" evidence="6">
    <location>
        <begin position="196"/>
        <end position="214"/>
    </location>
</feature>
<feature type="region of interest" description="Disordered" evidence="5">
    <location>
        <begin position="1"/>
        <end position="53"/>
    </location>
</feature>
<dbReference type="InterPro" id="IPR011701">
    <property type="entry name" value="MFS"/>
</dbReference>
<gene>
    <name evidence="7" type="ORF">AB675_3901</name>
</gene>
<dbReference type="VEuPathDB" id="FungiDB:AB675_3901"/>
<dbReference type="GeneID" id="28735875"/>
<feature type="transmembrane region" description="Helical" evidence="6">
    <location>
        <begin position="99"/>
        <end position="117"/>
    </location>
</feature>
<keyword evidence="3 6" id="KW-1133">Transmembrane helix</keyword>
<evidence type="ECO:0000313" key="8">
    <source>
        <dbReference type="Proteomes" id="UP000038010"/>
    </source>
</evidence>
<keyword evidence="8" id="KW-1185">Reference proteome</keyword>
<evidence type="ECO:0000313" key="7">
    <source>
        <dbReference type="EMBL" id="KPI37634.1"/>
    </source>
</evidence>
<dbReference type="Proteomes" id="UP000038010">
    <property type="component" value="Unassembled WGS sequence"/>
</dbReference>
<keyword evidence="4 6" id="KW-0472">Membrane</keyword>
<feature type="transmembrane region" description="Helical" evidence="6">
    <location>
        <begin position="479"/>
        <end position="499"/>
    </location>
</feature>
<feature type="transmembrane region" description="Helical" evidence="6">
    <location>
        <begin position="573"/>
        <end position="593"/>
    </location>
</feature>
<dbReference type="PANTHER" id="PTHR23502">
    <property type="entry name" value="MAJOR FACILITATOR SUPERFAMILY"/>
    <property type="match status" value="1"/>
</dbReference>
<evidence type="ECO:0000256" key="6">
    <source>
        <dbReference type="SAM" id="Phobius"/>
    </source>
</evidence>
<feature type="transmembrane region" description="Helical" evidence="6">
    <location>
        <begin position="543"/>
        <end position="561"/>
    </location>
</feature>
<keyword evidence="2 6" id="KW-0812">Transmembrane</keyword>
<dbReference type="STRING" id="1664694.A0A0N1H6A6"/>
<dbReference type="SUPFAM" id="SSF103473">
    <property type="entry name" value="MFS general substrate transporter"/>
    <property type="match status" value="1"/>
</dbReference>
<dbReference type="Gene3D" id="1.20.1250.20">
    <property type="entry name" value="MFS general substrate transporter like domains"/>
    <property type="match status" value="1"/>
</dbReference>
<dbReference type="AlphaFoldDB" id="A0A0N1H6A6"/>
<feature type="transmembrane region" description="Helical" evidence="6">
    <location>
        <begin position="405"/>
        <end position="428"/>
    </location>
</feature>
<feature type="compositionally biased region" description="Polar residues" evidence="5">
    <location>
        <begin position="17"/>
        <end position="26"/>
    </location>
</feature>
<dbReference type="InterPro" id="IPR036259">
    <property type="entry name" value="MFS_trans_sf"/>
</dbReference>
<sequence>MTEDPKQDPVVADKEVSNTSQSSLANTDEKPTNDPAANVVDVERAGETQGYVLDEDKLKRQLGLSPDAHLKKSSDGKVLIPQPSDSPNDPLNWSKWRKLAILVVLSINAATADYSAATGGSALLPQAEQWRISPNTVNHATAGNTFMLGVGGLAAVWLSAWAGRLPVLFWFGCLSAATAAWTAAAKSFESYMAARILNGFFSVAAAGGGLMWIKDVWFFHEHPRKINIWSTAIILSPFLGPQFMAAILSTSTWRTGMWLCFGLIAWVWWYNHTMMFPQSLLVHNGNDRLAPANRMRCARSTAADLSNHQVASFRSKTAYLTVANKSIHLRSRAMRLIGVEQYRTNWTTNTLLESGSRLFLTLTKLPVLLTCLFYFFDFPWTIATNTTISVLIIPAYNFDFLNLAAIYTAPVIGAILGLVVSLLFRYTSMVHSLPLPLAVIKVLPSDNLPLKVGHFLFDIIGHVYARFHSGVIEPEARLIMIWLVLPFKLIGYNLIGTALQQHWSYWIVAVGWGMHNFSTIATTAAVGAYLIDAYPEASGESAAWLNFWRTIGGFIIGYVQLEWAASAGTQVEYGIQSGIMAAAFVVIVVLTFFGKRLRRAQGPLKFKTY</sequence>
<dbReference type="Pfam" id="PF07690">
    <property type="entry name" value="MFS_1"/>
    <property type="match status" value="1"/>
</dbReference>
<evidence type="ECO:0000256" key="3">
    <source>
        <dbReference type="ARBA" id="ARBA00022989"/>
    </source>
</evidence>
<comment type="subcellular location">
    <subcellularLocation>
        <location evidence="1">Membrane</location>
        <topology evidence="1">Multi-pass membrane protein</topology>
    </subcellularLocation>
</comment>
<name>A0A0N1H6A6_9EURO</name>
<dbReference type="OrthoDB" id="2533084at2759"/>
<dbReference type="PANTHER" id="PTHR23502:SF187">
    <property type="entry name" value="TRANSPORTER, PUTATIVE (AFU_ORTHOLOGUE AFUA_2G17840)-RELATED"/>
    <property type="match status" value="1"/>
</dbReference>
<organism evidence="7 8">
    <name type="scientific">Cyphellophora attinorum</name>
    <dbReference type="NCBI Taxonomy" id="1664694"/>
    <lineage>
        <taxon>Eukaryota</taxon>
        <taxon>Fungi</taxon>
        <taxon>Dikarya</taxon>
        <taxon>Ascomycota</taxon>
        <taxon>Pezizomycotina</taxon>
        <taxon>Eurotiomycetes</taxon>
        <taxon>Chaetothyriomycetidae</taxon>
        <taxon>Chaetothyriales</taxon>
        <taxon>Cyphellophoraceae</taxon>
        <taxon>Cyphellophora</taxon>
    </lineage>
</organism>
<feature type="transmembrane region" description="Helical" evidence="6">
    <location>
        <begin position="253"/>
        <end position="270"/>
    </location>
</feature>
<feature type="transmembrane region" description="Helical" evidence="6">
    <location>
        <begin position="226"/>
        <end position="247"/>
    </location>
</feature>
<evidence type="ECO:0000256" key="5">
    <source>
        <dbReference type="SAM" id="MobiDB-lite"/>
    </source>
</evidence>
<feature type="compositionally biased region" description="Basic and acidic residues" evidence="5">
    <location>
        <begin position="1"/>
        <end position="16"/>
    </location>
</feature>
<proteinExistence type="predicted"/>
<feature type="transmembrane region" description="Helical" evidence="6">
    <location>
        <begin position="505"/>
        <end position="531"/>
    </location>
</feature>
<dbReference type="GO" id="GO:0005886">
    <property type="term" value="C:plasma membrane"/>
    <property type="evidence" value="ECO:0007669"/>
    <property type="project" value="TreeGrafter"/>
</dbReference>
<feature type="transmembrane region" description="Helical" evidence="6">
    <location>
        <begin position="165"/>
        <end position="184"/>
    </location>
</feature>
<feature type="region of interest" description="Disordered" evidence="5">
    <location>
        <begin position="65"/>
        <end position="87"/>
    </location>
</feature>
<reference evidence="7 8" key="1">
    <citation type="submission" date="2015-06" db="EMBL/GenBank/DDBJ databases">
        <title>Draft genome of the ant-associated black yeast Phialophora attae CBS 131958.</title>
        <authorList>
            <person name="Moreno L.F."/>
            <person name="Stielow B.J."/>
            <person name="de Hoog S."/>
            <person name="Vicente V.A."/>
            <person name="Weiss V.A."/>
            <person name="de Vries M."/>
            <person name="Cruz L.M."/>
            <person name="Souza E.M."/>
        </authorList>
    </citation>
    <scope>NUCLEOTIDE SEQUENCE [LARGE SCALE GENOMIC DNA]</scope>
    <source>
        <strain evidence="7 8">CBS 131958</strain>
    </source>
</reference>
<dbReference type="GO" id="GO:0022857">
    <property type="term" value="F:transmembrane transporter activity"/>
    <property type="evidence" value="ECO:0007669"/>
    <property type="project" value="InterPro"/>
</dbReference>
<evidence type="ECO:0000256" key="4">
    <source>
        <dbReference type="ARBA" id="ARBA00023136"/>
    </source>
</evidence>
<protein>
    <submittedName>
        <fullName evidence="7">Protein HOL1</fullName>
    </submittedName>
</protein>
<evidence type="ECO:0000256" key="1">
    <source>
        <dbReference type="ARBA" id="ARBA00004141"/>
    </source>
</evidence>
<feature type="transmembrane region" description="Helical" evidence="6">
    <location>
        <begin position="137"/>
        <end position="158"/>
    </location>
</feature>
<feature type="transmembrane region" description="Helical" evidence="6">
    <location>
        <begin position="382"/>
        <end position="398"/>
    </location>
</feature>
<dbReference type="EMBL" id="LFJN01000023">
    <property type="protein sequence ID" value="KPI37634.1"/>
    <property type="molecule type" value="Genomic_DNA"/>
</dbReference>
<comment type="caution">
    <text evidence="7">The sequence shown here is derived from an EMBL/GenBank/DDBJ whole genome shotgun (WGS) entry which is preliminary data.</text>
</comment>
<accession>A0A0N1H6A6</accession>
<evidence type="ECO:0000256" key="2">
    <source>
        <dbReference type="ARBA" id="ARBA00022692"/>
    </source>
</evidence>
<dbReference type="RefSeq" id="XP_017997597.1">
    <property type="nucleotide sequence ID" value="XM_018143995.1"/>
</dbReference>